<organism evidence="2 3">
    <name type="scientific">Sclerotinia nivalis</name>
    <dbReference type="NCBI Taxonomy" id="352851"/>
    <lineage>
        <taxon>Eukaryota</taxon>
        <taxon>Fungi</taxon>
        <taxon>Dikarya</taxon>
        <taxon>Ascomycota</taxon>
        <taxon>Pezizomycotina</taxon>
        <taxon>Leotiomycetes</taxon>
        <taxon>Helotiales</taxon>
        <taxon>Sclerotiniaceae</taxon>
        <taxon>Sclerotinia</taxon>
    </lineage>
</organism>
<evidence type="ECO:0000256" key="1">
    <source>
        <dbReference type="SAM" id="Phobius"/>
    </source>
</evidence>
<sequence length="114" mass="12672">MPPIRNITEIAANIITNGKNIPQDNSIDFDSIIERSLAILGMIFSIFIFTAWISCLVLYVYESMKRWKKHSPTLNETKTNSKPLNVYIVAGDGAKASLVESKNGTKSYGTMSQV</sequence>
<dbReference type="EMBL" id="JAPEIS010000008">
    <property type="protein sequence ID" value="KAJ8063495.1"/>
    <property type="molecule type" value="Genomic_DNA"/>
</dbReference>
<dbReference type="AlphaFoldDB" id="A0A9X0DIC4"/>
<gene>
    <name evidence="2" type="ORF">OCU04_007371</name>
</gene>
<dbReference type="Proteomes" id="UP001152300">
    <property type="component" value="Unassembled WGS sequence"/>
</dbReference>
<evidence type="ECO:0000313" key="2">
    <source>
        <dbReference type="EMBL" id="KAJ8063495.1"/>
    </source>
</evidence>
<keyword evidence="1" id="KW-0812">Transmembrane</keyword>
<name>A0A9X0DIC4_9HELO</name>
<evidence type="ECO:0000313" key="3">
    <source>
        <dbReference type="Proteomes" id="UP001152300"/>
    </source>
</evidence>
<dbReference type="OrthoDB" id="10340932at2759"/>
<reference evidence="2" key="1">
    <citation type="submission" date="2022-11" db="EMBL/GenBank/DDBJ databases">
        <title>Genome Resource of Sclerotinia nivalis Strain SnTB1, a Plant Pathogen Isolated from American Ginseng.</title>
        <authorList>
            <person name="Fan S."/>
        </authorList>
    </citation>
    <scope>NUCLEOTIDE SEQUENCE</scope>
    <source>
        <strain evidence="2">SnTB1</strain>
    </source>
</reference>
<comment type="caution">
    <text evidence="2">The sequence shown here is derived from an EMBL/GenBank/DDBJ whole genome shotgun (WGS) entry which is preliminary data.</text>
</comment>
<protein>
    <submittedName>
        <fullName evidence="2">Uncharacterized protein</fullName>
    </submittedName>
</protein>
<keyword evidence="1" id="KW-0472">Membrane</keyword>
<keyword evidence="3" id="KW-1185">Reference proteome</keyword>
<keyword evidence="1" id="KW-1133">Transmembrane helix</keyword>
<proteinExistence type="predicted"/>
<feature type="transmembrane region" description="Helical" evidence="1">
    <location>
        <begin position="37"/>
        <end position="61"/>
    </location>
</feature>
<accession>A0A9X0DIC4</accession>